<dbReference type="Pfam" id="PF25335">
    <property type="entry name" value="GRDP_C"/>
    <property type="match status" value="1"/>
</dbReference>
<evidence type="ECO:0000256" key="1">
    <source>
        <dbReference type="SAM" id="MobiDB-lite"/>
    </source>
</evidence>
<dbReference type="InterPro" id="IPR009836">
    <property type="entry name" value="GRDP-like"/>
</dbReference>
<dbReference type="Pfam" id="PF07173">
    <property type="entry name" value="GRDP-like"/>
    <property type="match status" value="1"/>
</dbReference>
<dbReference type="AlphaFoldDB" id="A0A176W251"/>
<dbReference type="PANTHER" id="PTHR34365">
    <property type="entry name" value="ENOLASE (DUF1399)"/>
    <property type="match status" value="1"/>
</dbReference>
<organism evidence="3 4">
    <name type="scientific">Marchantia polymorpha subsp. ruderalis</name>
    <dbReference type="NCBI Taxonomy" id="1480154"/>
    <lineage>
        <taxon>Eukaryota</taxon>
        <taxon>Viridiplantae</taxon>
        <taxon>Streptophyta</taxon>
        <taxon>Embryophyta</taxon>
        <taxon>Marchantiophyta</taxon>
        <taxon>Marchantiopsida</taxon>
        <taxon>Marchantiidae</taxon>
        <taxon>Marchantiales</taxon>
        <taxon>Marchantiaceae</taxon>
        <taxon>Marchantia</taxon>
    </lineage>
</organism>
<evidence type="ECO:0000313" key="4">
    <source>
        <dbReference type="Proteomes" id="UP000077202"/>
    </source>
</evidence>
<feature type="compositionally biased region" description="Low complexity" evidence="1">
    <location>
        <begin position="906"/>
        <end position="915"/>
    </location>
</feature>
<dbReference type="InterPro" id="IPR057518">
    <property type="entry name" value="GRDP_C"/>
</dbReference>
<dbReference type="EMBL" id="LVLJ01001970">
    <property type="protein sequence ID" value="OAE27127.1"/>
    <property type="molecule type" value="Genomic_DNA"/>
</dbReference>
<protein>
    <recommendedName>
        <fullName evidence="2">GRPD C-terminal domain-containing protein</fullName>
    </recommendedName>
</protein>
<proteinExistence type="predicted"/>
<sequence length="932" mass="105068">MMTSEELFEKVVEVTPEIEWRNAQRAESINGDFDIIDSARAELRFLKLVDCTPALQDSEVLERAVDRMTVMSINTLIGSEAMRFTYFEQWLPLVNEFIDSPDSAHSLNCYLLPPLDCACIWHCHKLNPVQYVNDCQHIFGKLLDVKALPGKEPSDSELRKYADRQSIKRWETAYPDEPYHFVQPFEDGNSPEFQELLNNKRSNRINPGRLRYDLIAAAQRQFPFYYQVSAKWFWDRRFLGTALQRYKGFLYLIKKSQEKPAENGQRPFFVPTYDIDLLWHTHQLSPSSYASDMKLFLGRLLEHDDSVNDRTPGQKLSNGFADTCETWFRTFGRVYEQAGGMYRGPAPIPAPPIPLLMEDEESKLLSLTKKGRWNTDSFTATLNIERSSLKLDDVDSRSVMQVNLVLLGAKNIPRSSDLTTVNQCYVRVTALAKCPILDVRTSMKEFQRVYDEVEWNEGLSLEAESSTHGLRLQLMRSKFRRRCTEKKPHGQIRCISWGHAKEKKVDHESDNHEETILDPFGTDEILGQLDLTWPELLRARTGLSDTKWCPVFYARTSSGAQSSGPVPHLHYSVSLTPPISAPKLFRFVQSPVTDDNCQIVALRLREAPGNKKTNTPQVGRWITKIVVNHLGQEMFVLRTKSEETLQSSGPSPMIRTEDMEKDPEPAVINVHNGAYKDFKQGKILGSALQLKKSDNQDIQQWSLFEDAAILAVHRPMLNRALKVKIYGECGPYRMRLIPGARLQFEETNDMQMTSTLTLVRYTPDSPLGLATALINLKAGSIAVMPGESVVLALLISAATYRSLYDFDSKHAIDPTINWRVQNTTLPKLGTTNGGNMGAVVLHNIGLSSRWNMIYPREERPKLLYERWHTNTGHDMAGTLCSAASCSGTTCGGNTCGVVSGSACGPGSQHGSQHGGVESIGRRSVGFGDDGRG</sequence>
<gene>
    <name evidence="3" type="ORF">AXG93_3984s1020</name>
</gene>
<feature type="domain" description="GRPD C-terminal" evidence="2">
    <location>
        <begin position="626"/>
        <end position="782"/>
    </location>
</feature>
<name>A0A176W251_MARPO</name>
<accession>A0A176W251</accession>
<dbReference type="PANTHER" id="PTHR34365:SF7">
    <property type="entry name" value="GLYCINE-RICH DOMAIN-CONTAINING PROTEIN 1"/>
    <property type="match status" value="1"/>
</dbReference>
<dbReference type="Proteomes" id="UP000077202">
    <property type="component" value="Unassembled WGS sequence"/>
</dbReference>
<reference evidence="3" key="1">
    <citation type="submission" date="2016-03" db="EMBL/GenBank/DDBJ databases">
        <title>Mechanisms controlling the formation of the plant cell surface in tip-growing cells are functionally conserved among land plants.</title>
        <authorList>
            <person name="Honkanen S."/>
            <person name="Jones V.A."/>
            <person name="Morieri G."/>
            <person name="Champion C."/>
            <person name="Hetherington A.J."/>
            <person name="Kelly S."/>
            <person name="Saint-Marcoux D."/>
            <person name="Proust H."/>
            <person name="Prescott H."/>
            <person name="Dolan L."/>
        </authorList>
    </citation>
    <scope>NUCLEOTIDE SEQUENCE [LARGE SCALE GENOMIC DNA]</scope>
    <source>
        <tissue evidence="3">Whole gametophyte</tissue>
    </source>
</reference>
<evidence type="ECO:0000259" key="2">
    <source>
        <dbReference type="Pfam" id="PF25335"/>
    </source>
</evidence>
<feature type="region of interest" description="Disordered" evidence="1">
    <location>
        <begin position="906"/>
        <end position="932"/>
    </location>
</feature>
<evidence type="ECO:0000313" key="3">
    <source>
        <dbReference type="EMBL" id="OAE27127.1"/>
    </source>
</evidence>
<keyword evidence="4" id="KW-1185">Reference proteome</keyword>
<comment type="caution">
    <text evidence="3">The sequence shown here is derived from an EMBL/GenBank/DDBJ whole genome shotgun (WGS) entry which is preliminary data.</text>
</comment>